<gene>
    <name evidence="2" type="ORF">METZ01_LOCUS78314</name>
</gene>
<dbReference type="EMBL" id="UINC01006096">
    <property type="protein sequence ID" value="SVA25460.1"/>
    <property type="molecule type" value="Genomic_DNA"/>
</dbReference>
<dbReference type="PANTHER" id="PTHR35335:SF1">
    <property type="entry name" value="UPF0716 PROTEIN FXSA"/>
    <property type="match status" value="1"/>
</dbReference>
<dbReference type="InterPro" id="IPR007313">
    <property type="entry name" value="FxsA"/>
</dbReference>
<reference evidence="2" key="1">
    <citation type="submission" date="2018-05" db="EMBL/GenBank/DDBJ databases">
        <authorList>
            <person name="Lanie J.A."/>
            <person name="Ng W.-L."/>
            <person name="Kazmierczak K.M."/>
            <person name="Andrzejewski T.M."/>
            <person name="Davidsen T.M."/>
            <person name="Wayne K.J."/>
            <person name="Tettelin H."/>
            <person name="Glass J.I."/>
            <person name="Rusch D."/>
            <person name="Podicherti R."/>
            <person name="Tsui H.-C.T."/>
            <person name="Winkler M.E."/>
        </authorList>
    </citation>
    <scope>NUCLEOTIDE SEQUENCE</scope>
</reference>
<dbReference type="Pfam" id="PF04186">
    <property type="entry name" value="FxsA"/>
    <property type="match status" value="1"/>
</dbReference>
<feature type="transmembrane region" description="Helical" evidence="1">
    <location>
        <begin position="66"/>
        <end position="83"/>
    </location>
</feature>
<protein>
    <recommendedName>
        <fullName evidence="3">FxsA cytoplasmic membrane protein</fullName>
    </recommendedName>
</protein>
<keyword evidence="1" id="KW-0472">Membrane</keyword>
<keyword evidence="1" id="KW-0812">Transmembrane</keyword>
<dbReference type="PANTHER" id="PTHR35335">
    <property type="entry name" value="UPF0716 PROTEIN FXSA"/>
    <property type="match status" value="1"/>
</dbReference>
<name>A0A381UB97_9ZZZZ</name>
<evidence type="ECO:0000313" key="2">
    <source>
        <dbReference type="EMBL" id="SVA25460.1"/>
    </source>
</evidence>
<evidence type="ECO:0000256" key="1">
    <source>
        <dbReference type="SAM" id="Phobius"/>
    </source>
</evidence>
<organism evidence="2">
    <name type="scientific">marine metagenome</name>
    <dbReference type="NCBI Taxonomy" id="408172"/>
    <lineage>
        <taxon>unclassified sequences</taxon>
        <taxon>metagenomes</taxon>
        <taxon>ecological metagenomes</taxon>
    </lineage>
</organism>
<feature type="transmembrane region" description="Helical" evidence="1">
    <location>
        <begin position="20"/>
        <end position="46"/>
    </location>
</feature>
<sequence length="141" mass="15935">MKYFLPTFIVLPILEMYFLIQVGTFIGAFNTIALVLLTAMMGLFLLRQQGFQTLLNARNKLMQSELPAEEILTGIFLAVGGALLLTPGFVTDFIGFICLIPFTRRFLMSKVASSFFNVSGFSQQKEEIKGEWIEGEYKKDE</sequence>
<dbReference type="GO" id="GO:0016020">
    <property type="term" value="C:membrane"/>
    <property type="evidence" value="ECO:0007669"/>
    <property type="project" value="InterPro"/>
</dbReference>
<proteinExistence type="predicted"/>
<dbReference type="AlphaFoldDB" id="A0A381UB97"/>
<accession>A0A381UB97</accession>
<keyword evidence="1" id="KW-1133">Transmembrane helix</keyword>
<dbReference type="NCBIfam" id="NF008528">
    <property type="entry name" value="PRK11463.1-2"/>
    <property type="match status" value="1"/>
</dbReference>
<evidence type="ECO:0008006" key="3">
    <source>
        <dbReference type="Google" id="ProtNLM"/>
    </source>
</evidence>